<dbReference type="CDD" id="cd06588">
    <property type="entry name" value="PhnB_like"/>
    <property type="match status" value="1"/>
</dbReference>
<dbReference type="InterPro" id="IPR013149">
    <property type="entry name" value="ADH-like_C"/>
</dbReference>
<sequence>MSTTKFETPSHKIHICLWFEKDGIKAAEHYISLFNNSRIIFSDDTLVSFIIDGQQITILNGGPHYKLSPAASLFIVCDGQEEIDRLWTALTADGGKELQCGWLTDKFGVSWQVVPGSLLEMINDPDEEKAKRTREAMLKSVNLSNLHSQTIPDPLPPGPNEALVKIHCAALNHVDLLYAQGKHQNNTSLIRPPFTLGLEFSGTIIAIGDSISSSSNPLSVGDRVFGASLGAFAERIVVTSHSIHRIPSAWTFEDAAGLAATATVAYGAVMVRGGAKEGQWVLVHGAAGGIGVNACQIAKACGARVVAGVRSLEDWEKVEMLRGLGCVDGIVETGGNVADVGAGNDSTGQKGGESWTGEVMKITKGRGVDLVIDNVGLVKESLRCLRPIAGKIVLVGFAGREGVMEQVSVNRILLRQAVVIGYRYGDTNRKDPSETKRIWNGLAALIESGAIKPVTYEKRYRGLKEVRNAMADLKARKIYGKAVIYINENETERAAL</sequence>
<evidence type="ECO:0000313" key="2">
    <source>
        <dbReference type="EMBL" id="ODH40331.1"/>
    </source>
</evidence>
<dbReference type="VEuPathDB" id="FungiDB:PABG_02619"/>
<name>A0A1D2JKZ5_PARBR</name>
<dbReference type="EMBL" id="LZYO01000042">
    <property type="protein sequence ID" value="ODH40331.1"/>
    <property type="molecule type" value="Genomic_DNA"/>
</dbReference>
<dbReference type="SUPFAM" id="SSF54593">
    <property type="entry name" value="Glyoxalase/Bleomycin resistance protein/Dihydroxybiphenyl dioxygenase"/>
    <property type="match status" value="1"/>
</dbReference>
<dbReference type="InterPro" id="IPR051397">
    <property type="entry name" value="Zn-ADH-like_protein"/>
</dbReference>
<protein>
    <recommendedName>
        <fullName evidence="1">Enoyl reductase (ER) domain-containing protein</fullName>
    </recommendedName>
</protein>
<dbReference type="InterPro" id="IPR011032">
    <property type="entry name" value="GroES-like_sf"/>
</dbReference>
<dbReference type="PROSITE" id="PS01162">
    <property type="entry name" value="QOR_ZETA_CRYSTAL"/>
    <property type="match status" value="1"/>
</dbReference>
<dbReference type="Gene3D" id="3.40.50.720">
    <property type="entry name" value="NAD(P)-binding Rossmann-like Domain"/>
    <property type="match status" value="1"/>
</dbReference>
<comment type="caution">
    <text evidence="2">The sequence shown here is derived from an EMBL/GenBank/DDBJ whole genome shotgun (WGS) entry which is preliminary data.</text>
</comment>
<dbReference type="InterPro" id="IPR020843">
    <property type="entry name" value="ER"/>
</dbReference>
<dbReference type="GO" id="GO:0008270">
    <property type="term" value="F:zinc ion binding"/>
    <property type="evidence" value="ECO:0007669"/>
    <property type="project" value="InterPro"/>
</dbReference>
<accession>A0A1D2JKZ5</accession>
<dbReference type="GO" id="GO:0005739">
    <property type="term" value="C:mitochondrion"/>
    <property type="evidence" value="ECO:0007669"/>
    <property type="project" value="TreeGrafter"/>
</dbReference>
<reference evidence="2 3" key="1">
    <citation type="submission" date="2016-06" db="EMBL/GenBank/DDBJ databases">
        <authorList>
            <person name="Kjaerup R.B."/>
            <person name="Dalgaard T.S."/>
            <person name="Juul-Madsen H.R."/>
        </authorList>
    </citation>
    <scope>NUCLEOTIDE SEQUENCE [LARGE SCALE GENOMIC DNA]</scope>
    <source>
        <strain evidence="2 3">Pb300</strain>
    </source>
</reference>
<dbReference type="Gene3D" id="3.10.180.10">
    <property type="entry name" value="2,3-Dihydroxybiphenyl 1,2-Dioxygenase, domain 1"/>
    <property type="match status" value="1"/>
</dbReference>
<dbReference type="PANTHER" id="PTHR43677">
    <property type="entry name" value="SHORT-CHAIN DEHYDROGENASE/REDUCTASE"/>
    <property type="match status" value="1"/>
</dbReference>
<dbReference type="AlphaFoldDB" id="A0A1D2JKZ5"/>
<dbReference type="SUPFAM" id="SSF50129">
    <property type="entry name" value="GroES-like"/>
    <property type="match status" value="1"/>
</dbReference>
<dbReference type="InterPro" id="IPR013154">
    <property type="entry name" value="ADH-like_N"/>
</dbReference>
<evidence type="ECO:0000313" key="3">
    <source>
        <dbReference type="Proteomes" id="UP000242814"/>
    </source>
</evidence>
<dbReference type="SMART" id="SM00829">
    <property type="entry name" value="PKS_ER"/>
    <property type="match status" value="1"/>
</dbReference>
<dbReference type="CDD" id="cd08241">
    <property type="entry name" value="QOR1"/>
    <property type="match status" value="1"/>
</dbReference>
<dbReference type="InterPro" id="IPR028973">
    <property type="entry name" value="PhnB-like"/>
</dbReference>
<dbReference type="SUPFAM" id="SSF51735">
    <property type="entry name" value="NAD(P)-binding Rossmann-fold domains"/>
    <property type="match status" value="1"/>
</dbReference>
<dbReference type="Pfam" id="PF08240">
    <property type="entry name" value="ADH_N"/>
    <property type="match status" value="1"/>
</dbReference>
<proteinExistence type="predicted"/>
<feature type="domain" description="Enoyl reductase (ER)" evidence="1">
    <location>
        <begin position="141"/>
        <end position="484"/>
    </location>
</feature>
<dbReference type="VEuPathDB" id="FungiDB:PADG_11200"/>
<dbReference type="InterPro" id="IPR029068">
    <property type="entry name" value="Glyas_Bleomycin-R_OHBP_Dase"/>
</dbReference>
<dbReference type="InterPro" id="IPR036291">
    <property type="entry name" value="NAD(P)-bd_dom_sf"/>
</dbReference>
<dbReference type="InterPro" id="IPR002364">
    <property type="entry name" value="Quin_OxRdtase/zeta-crystal_CS"/>
</dbReference>
<evidence type="ECO:0000259" key="1">
    <source>
        <dbReference type="SMART" id="SM00829"/>
    </source>
</evidence>
<dbReference type="PANTHER" id="PTHR43677:SF4">
    <property type="entry name" value="QUINONE OXIDOREDUCTASE-LIKE PROTEIN 2"/>
    <property type="match status" value="1"/>
</dbReference>
<gene>
    <name evidence="2" type="ORF">ACO22_01647</name>
</gene>
<dbReference type="Proteomes" id="UP000242814">
    <property type="component" value="Unassembled WGS sequence"/>
</dbReference>
<dbReference type="GO" id="GO:0016491">
    <property type="term" value="F:oxidoreductase activity"/>
    <property type="evidence" value="ECO:0007669"/>
    <property type="project" value="InterPro"/>
</dbReference>
<organism evidence="2 3">
    <name type="scientific">Paracoccidioides brasiliensis</name>
    <dbReference type="NCBI Taxonomy" id="121759"/>
    <lineage>
        <taxon>Eukaryota</taxon>
        <taxon>Fungi</taxon>
        <taxon>Dikarya</taxon>
        <taxon>Ascomycota</taxon>
        <taxon>Pezizomycotina</taxon>
        <taxon>Eurotiomycetes</taxon>
        <taxon>Eurotiomycetidae</taxon>
        <taxon>Onygenales</taxon>
        <taxon>Ajellomycetaceae</taxon>
        <taxon>Paracoccidioides</taxon>
    </lineage>
</organism>
<dbReference type="Gene3D" id="3.90.180.10">
    <property type="entry name" value="Medium-chain alcohol dehydrogenases, catalytic domain"/>
    <property type="match status" value="1"/>
</dbReference>
<dbReference type="Pfam" id="PF06983">
    <property type="entry name" value="3-dmu-9_3-mt"/>
    <property type="match status" value="1"/>
</dbReference>
<dbReference type="Pfam" id="PF00107">
    <property type="entry name" value="ADH_zinc_N"/>
    <property type="match status" value="1"/>
</dbReference>